<evidence type="ECO:0000313" key="9">
    <source>
        <dbReference type="EMBL" id="SEG20012.1"/>
    </source>
</evidence>
<dbReference type="PANTHER" id="PTHR35093">
    <property type="entry name" value="OUTER MEMBRANE PROTEIN NMB0088-RELATED"/>
    <property type="match status" value="1"/>
</dbReference>
<feature type="chain" id="PRO_5009290258" evidence="8">
    <location>
        <begin position="22"/>
        <end position="415"/>
    </location>
</feature>
<sequence>MMFMKKFLISTVLLSSFMAYAGGFRVSLQGVRQLAMAHTSAHAEDASVAFFNPAGMSFIPAKLSIAAGGFGAKSTVTFQSLATLESYKTQSPIGTPVYAAVAYKVLPNVSLGFSFSTPFGSTIEWPNDWAGREIVQKLELKAYYFQPMVSVKLAPWASFGASYIYAKGSVDWDKAATQIGGTLNLNDSKAKGSGYGFGFYFQPDTKWDISVAYRSPVDVKAKEGVVSFDISPALYSNLGLSAAGQDSFTATLPLVDEFTLGATYKVTPKWLVSADFNYSGWDRYNKLTLDFANAPIGNQPNDPTVLVSPKNFHNTKTFRFGTQYQVSDMIALRAGYYYDESPYSDKNFQAETPSFNSSVFTAGLGLNVSKSFGVDLAGGIAFPESRKVNNTYYNLIGQAKAKAYYFGLGLHYNAF</sequence>
<dbReference type="Pfam" id="PF03349">
    <property type="entry name" value="Toluene_X"/>
    <property type="match status" value="1"/>
</dbReference>
<evidence type="ECO:0000256" key="6">
    <source>
        <dbReference type="ARBA" id="ARBA00023136"/>
    </source>
</evidence>
<keyword evidence="6" id="KW-0472">Membrane</keyword>
<proteinExistence type="inferred from homology"/>
<dbReference type="SUPFAM" id="SSF56935">
    <property type="entry name" value="Porins"/>
    <property type="match status" value="1"/>
</dbReference>
<dbReference type="Gene3D" id="2.40.160.60">
    <property type="entry name" value="Outer membrane protein transport protein (OMPP1/FadL/TodX)"/>
    <property type="match status" value="1"/>
</dbReference>
<keyword evidence="5 8" id="KW-0732">Signal</keyword>
<gene>
    <name evidence="9" type="ORF">SAMN05421847_1709</name>
</gene>
<dbReference type="Proteomes" id="UP000236738">
    <property type="component" value="Unassembled WGS sequence"/>
</dbReference>
<evidence type="ECO:0000256" key="2">
    <source>
        <dbReference type="ARBA" id="ARBA00008163"/>
    </source>
</evidence>
<evidence type="ECO:0000256" key="5">
    <source>
        <dbReference type="ARBA" id="ARBA00022729"/>
    </source>
</evidence>
<keyword evidence="10" id="KW-1185">Reference proteome</keyword>
<dbReference type="PANTHER" id="PTHR35093:SF8">
    <property type="entry name" value="OUTER MEMBRANE PROTEIN NMB0088-RELATED"/>
    <property type="match status" value="1"/>
</dbReference>
<evidence type="ECO:0000256" key="8">
    <source>
        <dbReference type="SAM" id="SignalP"/>
    </source>
</evidence>
<dbReference type="EMBL" id="FNUS01000003">
    <property type="protein sequence ID" value="SEG20012.1"/>
    <property type="molecule type" value="Genomic_DNA"/>
</dbReference>
<reference evidence="10" key="1">
    <citation type="submission" date="2016-10" db="EMBL/GenBank/DDBJ databases">
        <authorList>
            <person name="Varghese N."/>
            <person name="Submissions S."/>
        </authorList>
    </citation>
    <scope>NUCLEOTIDE SEQUENCE [LARGE SCALE GENOMIC DNA]</scope>
    <source>
        <strain evidence="10">DSM 21580</strain>
    </source>
</reference>
<dbReference type="GO" id="GO:0009279">
    <property type="term" value="C:cell outer membrane"/>
    <property type="evidence" value="ECO:0007669"/>
    <property type="project" value="UniProtKB-SubCell"/>
</dbReference>
<comment type="similarity">
    <text evidence="2">Belongs to the OmpP1/FadL family.</text>
</comment>
<keyword evidence="3" id="KW-1134">Transmembrane beta strand</keyword>
<comment type="subcellular location">
    <subcellularLocation>
        <location evidence="1">Cell outer membrane</location>
        <topology evidence="1">Multi-pass membrane protein</topology>
    </subcellularLocation>
</comment>
<dbReference type="GO" id="GO:0015483">
    <property type="term" value="F:long-chain fatty acid transporting porin activity"/>
    <property type="evidence" value="ECO:0007669"/>
    <property type="project" value="TreeGrafter"/>
</dbReference>
<accession>A0A1H5Y859</accession>
<name>A0A1H5Y859_9FLAO</name>
<evidence type="ECO:0000256" key="1">
    <source>
        <dbReference type="ARBA" id="ARBA00004571"/>
    </source>
</evidence>
<evidence type="ECO:0000313" key="10">
    <source>
        <dbReference type="Proteomes" id="UP000236738"/>
    </source>
</evidence>
<keyword evidence="4" id="KW-0812">Transmembrane</keyword>
<protein>
    <submittedName>
        <fullName evidence="9">Long-chain fatty acid transport protein</fullName>
    </submittedName>
</protein>
<organism evidence="9 10">
    <name type="scientific">Halpernia humi</name>
    <dbReference type="NCBI Taxonomy" id="493375"/>
    <lineage>
        <taxon>Bacteria</taxon>
        <taxon>Pseudomonadati</taxon>
        <taxon>Bacteroidota</taxon>
        <taxon>Flavobacteriia</taxon>
        <taxon>Flavobacteriales</taxon>
        <taxon>Weeksellaceae</taxon>
        <taxon>Chryseobacterium group</taxon>
        <taxon>Halpernia</taxon>
    </lineage>
</organism>
<dbReference type="InterPro" id="IPR005017">
    <property type="entry name" value="OMPP1/FadL/TodX"/>
</dbReference>
<dbReference type="AlphaFoldDB" id="A0A1H5Y859"/>
<feature type="signal peptide" evidence="8">
    <location>
        <begin position="1"/>
        <end position="21"/>
    </location>
</feature>
<keyword evidence="7" id="KW-0998">Cell outer membrane</keyword>
<evidence type="ECO:0000256" key="4">
    <source>
        <dbReference type="ARBA" id="ARBA00022692"/>
    </source>
</evidence>
<evidence type="ECO:0000256" key="7">
    <source>
        <dbReference type="ARBA" id="ARBA00023237"/>
    </source>
</evidence>
<evidence type="ECO:0000256" key="3">
    <source>
        <dbReference type="ARBA" id="ARBA00022452"/>
    </source>
</evidence>